<dbReference type="PROSITE" id="PS50987">
    <property type="entry name" value="HTH_ARSR_2"/>
    <property type="match status" value="1"/>
</dbReference>
<evidence type="ECO:0000313" key="6">
    <source>
        <dbReference type="Proteomes" id="UP000196475"/>
    </source>
</evidence>
<comment type="caution">
    <text evidence="5">The sequence shown here is derived from an EMBL/GenBank/DDBJ whole genome shotgun (WGS) entry which is preliminary data.</text>
</comment>
<dbReference type="InterPro" id="IPR011991">
    <property type="entry name" value="ArsR-like_HTH"/>
</dbReference>
<evidence type="ECO:0000256" key="2">
    <source>
        <dbReference type="ARBA" id="ARBA00023125"/>
    </source>
</evidence>
<protein>
    <submittedName>
        <fullName evidence="5">Transcriptional regulator</fullName>
    </submittedName>
</protein>
<dbReference type="InterPro" id="IPR036388">
    <property type="entry name" value="WH-like_DNA-bd_sf"/>
</dbReference>
<dbReference type="AlphaFoldDB" id="A0A1Y3PP77"/>
<dbReference type="Gene3D" id="1.10.10.10">
    <property type="entry name" value="Winged helix-like DNA-binding domain superfamily/Winged helix DNA-binding domain"/>
    <property type="match status" value="1"/>
</dbReference>
<accession>A0A1Y3PP77</accession>
<reference evidence="6" key="1">
    <citation type="submission" date="2016-06" db="EMBL/GenBank/DDBJ databases">
        <authorList>
            <person name="Nascimento L."/>
            <person name="Pereira R.V."/>
            <person name="Martins L.F."/>
            <person name="Quaggio R.B."/>
            <person name="Silva A.M."/>
            <person name="Setubal J.C."/>
        </authorList>
    </citation>
    <scope>NUCLEOTIDE SEQUENCE [LARGE SCALE GENOMIC DNA]</scope>
</reference>
<feature type="domain" description="HTH arsR-type" evidence="4">
    <location>
        <begin position="5"/>
        <end position="99"/>
    </location>
</feature>
<dbReference type="SUPFAM" id="SSF46785">
    <property type="entry name" value="Winged helix' DNA-binding domain"/>
    <property type="match status" value="1"/>
</dbReference>
<name>A0A1Y3PP77_9BACI</name>
<evidence type="ECO:0000256" key="3">
    <source>
        <dbReference type="ARBA" id="ARBA00023163"/>
    </source>
</evidence>
<dbReference type="GO" id="GO:0003677">
    <property type="term" value="F:DNA binding"/>
    <property type="evidence" value="ECO:0007669"/>
    <property type="project" value="UniProtKB-KW"/>
</dbReference>
<evidence type="ECO:0000313" key="5">
    <source>
        <dbReference type="EMBL" id="OUM86109.1"/>
    </source>
</evidence>
<dbReference type="PANTHER" id="PTHR33154">
    <property type="entry name" value="TRANSCRIPTIONAL REGULATOR, ARSR FAMILY"/>
    <property type="match status" value="1"/>
</dbReference>
<keyword evidence="2" id="KW-0238">DNA-binding</keyword>
<dbReference type="CDD" id="cd00090">
    <property type="entry name" value="HTH_ARSR"/>
    <property type="match status" value="1"/>
</dbReference>
<proteinExistence type="predicted"/>
<keyword evidence="1" id="KW-0805">Transcription regulation</keyword>
<dbReference type="InterPro" id="IPR051081">
    <property type="entry name" value="HTH_MetalResp_TranReg"/>
</dbReference>
<evidence type="ECO:0000259" key="4">
    <source>
        <dbReference type="PROSITE" id="PS50987"/>
    </source>
</evidence>
<dbReference type="GO" id="GO:0003700">
    <property type="term" value="F:DNA-binding transcription factor activity"/>
    <property type="evidence" value="ECO:0007669"/>
    <property type="project" value="InterPro"/>
</dbReference>
<dbReference type="Proteomes" id="UP000196475">
    <property type="component" value="Unassembled WGS sequence"/>
</dbReference>
<dbReference type="InterPro" id="IPR036390">
    <property type="entry name" value="WH_DNA-bd_sf"/>
</dbReference>
<organism evidence="5 6">
    <name type="scientific">Bacillus thermozeamaize</name>
    <dbReference type="NCBI Taxonomy" id="230954"/>
    <lineage>
        <taxon>Bacteria</taxon>
        <taxon>Bacillati</taxon>
        <taxon>Bacillota</taxon>
        <taxon>Bacilli</taxon>
        <taxon>Bacillales</taxon>
        <taxon>Bacillaceae</taxon>
        <taxon>Bacillus</taxon>
    </lineage>
</organism>
<gene>
    <name evidence="5" type="ORF">BAA01_01910</name>
</gene>
<evidence type="ECO:0000256" key="1">
    <source>
        <dbReference type="ARBA" id="ARBA00023015"/>
    </source>
</evidence>
<dbReference type="Pfam" id="PF01022">
    <property type="entry name" value="HTH_5"/>
    <property type="match status" value="1"/>
</dbReference>
<dbReference type="SMART" id="SM00418">
    <property type="entry name" value="HTH_ARSR"/>
    <property type="match status" value="1"/>
</dbReference>
<dbReference type="PANTHER" id="PTHR33154:SF33">
    <property type="entry name" value="TRANSCRIPTIONAL REPRESSOR SDPR"/>
    <property type="match status" value="1"/>
</dbReference>
<dbReference type="InterPro" id="IPR001845">
    <property type="entry name" value="HTH_ArsR_DNA-bd_dom"/>
</dbReference>
<sequence length="117" mass="13503">MSDGRVKLTGNELLRIFEALSNPYRLKLISILTKERKYVSQLAREMKMSRPLLYMHLRRLEEAGIVSSQLELSEDGKAMKYVQIVPFELHLTHELIADAAETLTVDRKTKQADDEEV</sequence>
<keyword evidence="3" id="KW-0804">Transcription</keyword>
<dbReference type="PRINTS" id="PR00778">
    <property type="entry name" value="HTHARSR"/>
</dbReference>
<dbReference type="EMBL" id="LZRT01000094">
    <property type="protein sequence ID" value="OUM86109.1"/>
    <property type="molecule type" value="Genomic_DNA"/>
</dbReference>